<dbReference type="AlphaFoldDB" id="A0A1P8K8N1"/>
<dbReference type="SUPFAM" id="SSF53254">
    <property type="entry name" value="Phosphoglycerate mutase-like"/>
    <property type="match status" value="1"/>
</dbReference>
<sequence>MDLILWRHAEAIDLELVGDDMLRSLTPRGEKQAARMAEWLDRQMPGGAKIWASPALRTEQTARALGRKFKTSPALAPLATVDQLLELTQWPQAKGCVLVVGHQPVLGQAIARLLGLHDSDCAVKKGAVWWLRHRERENGAQTVVVTVQSPEVL</sequence>
<proteinExistence type="predicted"/>
<gene>
    <name evidence="1" type="ORF">RS694_07315</name>
</gene>
<accession>A0A1P8K8N1</accession>
<keyword evidence="2" id="KW-1185">Reference proteome</keyword>
<protein>
    <submittedName>
        <fullName evidence="1">Histidine phosphatase family protein</fullName>
    </submittedName>
</protein>
<dbReference type="Proteomes" id="UP000186110">
    <property type="component" value="Chromosome"/>
</dbReference>
<dbReference type="eggNOG" id="COG2062">
    <property type="taxonomic scope" value="Bacteria"/>
</dbReference>
<dbReference type="RefSeq" id="WP_029705853.1">
    <property type="nucleotide sequence ID" value="NZ_CP019239.1"/>
</dbReference>
<dbReference type="Pfam" id="PF00300">
    <property type="entry name" value="His_Phos_1"/>
    <property type="match status" value="1"/>
</dbReference>
<name>A0A1P8K8N1_9BURK</name>
<dbReference type="STRING" id="1484693.RS694_07315"/>
<evidence type="ECO:0000313" key="1">
    <source>
        <dbReference type="EMBL" id="APW42367.1"/>
    </source>
</evidence>
<dbReference type="KEGG" id="rsb:RS694_07315"/>
<organism evidence="1 2">
    <name type="scientific">Rhodoferax saidenbachensis</name>
    <dbReference type="NCBI Taxonomy" id="1484693"/>
    <lineage>
        <taxon>Bacteria</taxon>
        <taxon>Pseudomonadati</taxon>
        <taxon>Pseudomonadota</taxon>
        <taxon>Betaproteobacteria</taxon>
        <taxon>Burkholderiales</taxon>
        <taxon>Comamonadaceae</taxon>
        <taxon>Rhodoferax</taxon>
    </lineage>
</organism>
<dbReference type="SMART" id="SM00855">
    <property type="entry name" value="PGAM"/>
    <property type="match status" value="1"/>
</dbReference>
<dbReference type="Gene3D" id="3.40.50.1240">
    <property type="entry name" value="Phosphoglycerate mutase-like"/>
    <property type="match status" value="1"/>
</dbReference>
<dbReference type="InterPro" id="IPR029033">
    <property type="entry name" value="His_PPase_superfam"/>
</dbReference>
<reference evidence="1 2" key="1">
    <citation type="submission" date="2017-01" db="EMBL/GenBank/DDBJ databases">
        <authorList>
            <person name="Mah S.A."/>
            <person name="Swanson W.J."/>
            <person name="Moy G.W."/>
            <person name="Vacquier V.D."/>
        </authorList>
    </citation>
    <scope>NUCLEOTIDE SEQUENCE [LARGE SCALE GENOMIC DNA]</scope>
    <source>
        <strain evidence="1 2">DSM 22694</strain>
    </source>
</reference>
<dbReference type="InterPro" id="IPR013078">
    <property type="entry name" value="His_Pase_superF_clade-1"/>
</dbReference>
<dbReference type="CDD" id="cd07067">
    <property type="entry name" value="HP_PGM_like"/>
    <property type="match status" value="1"/>
</dbReference>
<evidence type="ECO:0000313" key="2">
    <source>
        <dbReference type="Proteomes" id="UP000186110"/>
    </source>
</evidence>
<dbReference type="EMBL" id="CP019239">
    <property type="protein sequence ID" value="APW42367.1"/>
    <property type="molecule type" value="Genomic_DNA"/>
</dbReference>